<comment type="caution">
    <text evidence="2">The sequence shown here is derived from an EMBL/GenBank/DDBJ whole genome shotgun (WGS) entry which is preliminary data.</text>
</comment>
<dbReference type="Proteomes" id="UP001222770">
    <property type="component" value="Unassembled WGS sequence"/>
</dbReference>
<protein>
    <submittedName>
        <fullName evidence="2">Uncharacterized protein</fullName>
    </submittedName>
</protein>
<dbReference type="EMBL" id="JAROCY010000008">
    <property type="protein sequence ID" value="MDF8333512.1"/>
    <property type="molecule type" value="Genomic_DNA"/>
</dbReference>
<evidence type="ECO:0000256" key="1">
    <source>
        <dbReference type="SAM" id="MobiDB-lite"/>
    </source>
</evidence>
<name>A0ABT6CMF2_9SPHN</name>
<dbReference type="RefSeq" id="WP_277277292.1">
    <property type="nucleotide sequence ID" value="NZ_JAROCY010000008.1"/>
</dbReference>
<feature type="region of interest" description="Disordered" evidence="1">
    <location>
        <begin position="1"/>
        <end position="40"/>
    </location>
</feature>
<reference evidence="2 3" key="1">
    <citation type="submission" date="2023-03" db="EMBL/GenBank/DDBJ databases">
        <title>Novosphingobium cyanobacteriorum sp. nov., isolated from a eutrophic reservoir during the Microcystis bloom period.</title>
        <authorList>
            <person name="Kang M."/>
            <person name="Le V."/>
            <person name="Ko S.-R."/>
            <person name="Lee S.-A."/>
            <person name="Ahn C.-Y."/>
        </authorList>
    </citation>
    <scope>NUCLEOTIDE SEQUENCE [LARGE SCALE GENOMIC DNA]</scope>
    <source>
        <strain evidence="2 3">HBC54</strain>
    </source>
</reference>
<accession>A0ABT6CMF2</accession>
<keyword evidence="3" id="KW-1185">Reference proteome</keyword>
<organism evidence="2 3">
    <name type="scientific">Novosphingobium cyanobacteriorum</name>
    <dbReference type="NCBI Taxonomy" id="3024215"/>
    <lineage>
        <taxon>Bacteria</taxon>
        <taxon>Pseudomonadati</taxon>
        <taxon>Pseudomonadota</taxon>
        <taxon>Alphaproteobacteria</taxon>
        <taxon>Sphingomonadales</taxon>
        <taxon>Sphingomonadaceae</taxon>
        <taxon>Novosphingobium</taxon>
    </lineage>
</organism>
<sequence length="267" mass="29125">MGETGEDGGQRARMDTGTAVPAHNAASTPPPEGEAGVDIHKPKPVHSIREFLNEILVIITGVLIALGLEQAVESWHHAEQVADARETLREELAVNLAALRHTQRNSPCLIANADRMVALIDSVDPAKIRAFARQANDPAHTAPGGRMSPGMLSLRLRAWETASSSGLLAYMAPREKLAFAAAYSRVDLEKRYRVLFSDMSPEIGARAEVFDGSHEEAQALKRLIIEQRGFYATRMKSPFKEIVDVVGDYKLRDDPTKALPTCVPIGV</sequence>
<proteinExistence type="predicted"/>
<evidence type="ECO:0000313" key="2">
    <source>
        <dbReference type="EMBL" id="MDF8333512.1"/>
    </source>
</evidence>
<evidence type="ECO:0000313" key="3">
    <source>
        <dbReference type="Proteomes" id="UP001222770"/>
    </source>
</evidence>
<gene>
    <name evidence="2" type="ORF">POM99_09895</name>
</gene>